<reference evidence="3" key="1">
    <citation type="journal article" date="2021" name="PeerJ">
        <title>Extensive microbial diversity within the chicken gut microbiome revealed by metagenomics and culture.</title>
        <authorList>
            <person name="Gilroy R."/>
            <person name="Ravi A."/>
            <person name="Getino M."/>
            <person name="Pursley I."/>
            <person name="Horton D.L."/>
            <person name="Alikhan N.F."/>
            <person name="Baker D."/>
            <person name="Gharbi K."/>
            <person name="Hall N."/>
            <person name="Watson M."/>
            <person name="Adriaenssens E.M."/>
            <person name="Foster-Nyarko E."/>
            <person name="Jarju S."/>
            <person name="Secka A."/>
            <person name="Antonio M."/>
            <person name="Oren A."/>
            <person name="Chaudhuri R.R."/>
            <person name="La Ragione R."/>
            <person name="Hildebrand F."/>
            <person name="Pallen M.J."/>
        </authorList>
    </citation>
    <scope>NUCLEOTIDE SEQUENCE</scope>
    <source>
        <strain evidence="3">CHK188-4685</strain>
    </source>
</reference>
<dbReference type="Pfam" id="PF00881">
    <property type="entry name" value="Nitroreductase"/>
    <property type="match status" value="2"/>
</dbReference>
<gene>
    <name evidence="3" type="ORF">H9716_06440</name>
</gene>
<reference evidence="3" key="2">
    <citation type="submission" date="2021-04" db="EMBL/GenBank/DDBJ databases">
        <authorList>
            <person name="Gilroy R."/>
        </authorList>
    </citation>
    <scope>NUCLEOTIDE SEQUENCE</scope>
    <source>
        <strain evidence="3">CHK188-4685</strain>
    </source>
</reference>
<dbReference type="InterPro" id="IPR000415">
    <property type="entry name" value="Nitroreductase-like"/>
</dbReference>
<feature type="domain" description="Nitroreductase" evidence="2">
    <location>
        <begin position="8"/>
        <end position="68"/>
    </location>
</feature>
<dbReference type="GO" id="GO:0046256">
    <property type="term" value="P:2,4,6-trinitrotoluene catabolic process"/>
    <property type="evidence" value="ECO:0007669"/>
    <property type="project" value="TreeGrafter"/>
</dbReference>
<dbReference type="GO" id="GO:0046857">
    <property type="term" value="F:oxidoreductase activity, acting on other nitrogenous compounds as donors, with NAD or NADP as acceptor"/>
    <property type="evidence" value="ECO:0007669"/>
    <property type="project" value="TreeGrafter"/>
</dbReference>
<accession>A0A9D2RM39</accession>
<dbReference type="SUPFAM" id="SSF55469">
    <property type="entry name" value="FMN-dependent nitroreductase-like"/>
    <property type="match status" value="1"/>
</dbReference>
<dbReference type="InterPro" id="IPR050627">
    <property type="entry name" value="Nitroreductase/BluB"/>
</dbReference>
<dbReference type="InterPro" id="IPR029479">
    <property type="entry name" value="Nitroreductase"/>
</dbReference>
<dbReference type="GO" id="GO:0005829">
    <property type="term" value="C:cytosol"/>
    <property type="evidence" value="ECO:0007669"/>
    <property type="project" value="TreeGrafter"/>
</dbReference>
<keyword evidence="1" id="KW-0520">NAD</keyword>
<evidence type="ECO:0000256" key="1">
    <source>
        <dbReference type="ARBA" id="ARBA00023027"/>
    </source>
</evidence>
<name>A0A9D2RM39_9FIRM</name>
<dbReference type="Proteomes" id="UP000886804">
    <property type="component" value="Unassembled WGS sequence"/>
</dbReference>
<dbReference type="PANTHER" id="PTHR23026:SF125">
    <property type="entry name" value="OXYGEN-INSENSITIVE NAD(P)H NITROREDUCTASE"/>
    <property type="match status" value="1"/>
</dbReference>
<dbReference type="AlphaFoldDB" id="A0A9D2RM39"/>
<dbReference type="PANTHER" id="PTHR23026">
    <property type="entry name" value="NADPH NITROREDUCTASE"/>
    <property type="match status" value="1"/>
</dbReference>
<sequence length="171" mass="18781">MNETIQTILTRRSIRAFQDRPIPAGDMKLIVQAALHAPSGMGYQTWQFTVVSNPEKIQKLAKAIAAKLGRDGYDMYRPAALIIPSNLKESRFGKEDNACALENIFLAAHSLGIGSVWINQLQGICDEPGIRSVLREFQIPDDHVVYGMAALGYAAAEPGEKERIGKVVEIS</sequence>
<dbReference type="EMBL" id="DWYS01000077">
    <property type="protein sequence ID" value="HJB07492.1"/>
    <property type="molecule type" value="Genomic_DNA"/>
</dbReference>
<comment type="caution">
    <text evidence="3">The sequence shown here is derived from an EMBL/GenBank/DDBJ whole genome shotgun (WGS) entry which is preliminary data.</text>
</comment>
<evidence type="ECO:0000313" key="4">
    <source>
        <dbReference type="Proteomes" id="UP000886804"/>
    </source>
</evidence>
<organism evidence="3 4">
    <name type="scientific">Candidatus Enterocloster faecavium</name>
    <dbReference type="NCBI Taxonomy" id="2838560"/>
    <lineage>
        <taxon>Bacteria</taxon>
        <taxon>Bacillati</taxon>
        <taxon>Bacillota</taxon>
        <taxon>Clostridia</taxon>
        <taxon>Lachnospirales</taxon>
        <taxon>Lachnospiraceae</taxon>
        <taxon>Enterocloster</taxon>
    </lineage>
</organism>
<protein>
    <submittedName>
        <fullName evidence="3">Nitroreductase family protein</fullName>
    </submittedName>
</protein>
<dbReference type="Gene3D" id="3.40.109.10">
    <property type="entry name" value="NADH Oxidase"/>
    <property type="match status" value="1"/>
</dbReference>
<proteinExistence type="predicted"/>
<feature type="domain" description="Nitroreductase" evidence="2">
    <location>
        <begin position="79"/>
        <end position="153"/>
    </location>
</feature>
<evidence type="ECO:0000313" key="3">
    <source>
        <dbReference type="EMBL" id="HJB07492.1"/>
    </source>
</evidence>
<evidence type="ECO:0000259" key="2">
    <source>
        <dbReference type="Pfam" id="PF00881"/>
    </source>
</evidence>